<evidence type="ECO:0000259" key="2">
    <source>
        <dbReference type="Pfam" id="PF00582"/>
    </source>
</evidence>
<dbReference type="Proteomes" id="UP000198324">
    <property type="component" value="Unassembled WGS sequence"/>
</dbReference>
<dbReference type="Gene3D" id="3.40.50.620">
    <property type="entry name" value="HUPs"/>
    <property type="match status" value="1"/>
</dbReference>
<dbReference type="Pfam" id="PF00582">
    <property type="entry name" value="Usp"/>
    <property type="match status" value="2"/>
</dbReference>
<dbReference type="InterPro" id="IPR014729">
    <property type="entry name" value="Rossmann-like_a/b/a_fold"/>
</dbReference>
<keyword evidence="4" id="KW-1185">Reference proteome</keyword>
<reference evidence="3 4" key="1">
    <citation type="submission" date="2017-06" db="EMBL/GenBank/DDBJ databases">
        <authorList>
            <person name="Kim H.J."/>
            <person name="Triplett B.A."/>
        </authorList>
    </citation>
    <scope>NUCLEOTIDE SEQUENCE [LARGE SCALE GENOMIC DNA]</scope>
    <source>
        <strain evidence="3 4">DSM 13116</strain>
    </source>
</reference>
<evidence type="ECO:0000313" key="3">
    <source>
        <dbReference type="EMBL" id="SNS08821.1"/>
    </source>
</evidence>
<dbReference type="PANTHER" id="PTHR46268:SF15">
    <property type="entry name" value="UNIVERSAL STRESS PROTEIN HP_0031"/>
    <property type="match status" value="1"/>
</dbReference>
<dbReference type="Gene3D" id="3.40.50.12370">
    <property type="match status" value="1"/>
</dbReference>
<dbReference type="PANTHER" id="PTHR46268">
    <property type="entry name" value="STRESS RESPONSE PROTEIN NHAX"/>
    <property type="match status" value="1"/>
</dbReference>
<comment type="similarity">
    <text evidence="1">Belongs to the universal stress protein A family.</text>
</comment>
<evidence type="ECO:0000313" key="4">
    <source>
        <dbReference type="Proteomes" id="UP000198324"/>
    </source>
</evidence>
<dbReference type="InterPro" id="IPR006016">
    <property type="entry name" value="UspA"/>
</dbReference>
<name>A0A239BN50_9BACT</name>
<evidence type="ECO:0000256" key="1">
    <source>
        <dbReference type="ARBA" id="ARBA00008791"/>
    </source>
</evidence>
<feature type="domain" description="UspA" evidence="2">
    <location>
        <begin position="1"/>
        <end position="141"/>
    </location>
</feature>
<dbReference type="EMBL" id="FZOC01000005">
    <property type="protein sequence ID" value="SNS08821.1"/>
    <property type="molecule type" value="Genomic_DNA"/>
</dbReference>
<dbReference type="SUPFAM" id="SSF52402">
    <property type="entry name" value="Adenine nucleotide alpha hydrolases-like"/>
    <property type="match status" value="2"/>
</dbReference>
<proteinExistence type="inferred from homology"/>
<dbReference type="OrthoDB" id="5512840at2"/>
<sequence length="316" mass="35008">MFKDILLAITPSELCDCAADAAFHFAQRFESRLVLLHVCGMRQGWGEMEFLESSGEVSRIKASVEDYYKDKLRGLSNYEVKVVPGVPHAEILRIARKMNSDLIVMGPHTKEYAEVRSRMWGMTGSTLEQVSQKAACPVMIVTRSTPYGEHNFLNIVAATDFSDQADCGVFYGGQIARHYKAGLTVFHCVDAGTESGRVSMTQAEVKQAIAESKSRLEDRYGAKLKGIKDCAFEAWEGVPAMEILKLARMREASLILMAHHTRERDPEKAFLGSTVVQVALNSTCPTMSVNRHFDLRCGLMYDQSGDVAVEPRGAAV</sequence>
<dbReference type="RefSeq" id="WP_089274878.1">
    <property type="nucleotide sequence ID" value="NZ_FZOC01000005.1"/>
</dbReference>
<feature type="domain" description="UspA" evidence="2">
    <location>
        <begin position="153"/>
        <end position="289"/>
    </location>
</feature>
<dbReference type="AlphaFoldDB" id="A0A239BN50"/>
<protein>
    <submittedName>
        <fullName evidence="3">Nucleotide-binding universal stress protein, UspA family</fullName>
    </submittedName>
</protein>
<accession>A0A239BN50</accession>
<gene>
    <name evidence="3" type="ORF">SAMN04488503_2678</name>
</gene>
<organism evidence="3 4">
    <name type="scientific">Humidesulfovibrio mexicanus</name>
    <dbReference type="NCBI Taxonomy" id="147047"/>
    <lineage>
        <taxon>Bacteria</taxon>
        <taxon>Pseudomonadati</taxon>
        <taxon>Thermodesulfobacteriota</taxon>
        <taxon>Desulfovibrionia</taxon>
        <taxon>Desulfovibrionales</taxon>
        <taxon>Desulfovibrionaceae</taxon>
        <taxon>Humidesulfovibrio</taxon>
    </lineage>
</organism>
<dbReference type="CDD" id="cd00293">
    <property type="entry name" value="USP-like"/>
    <property type="match status" value="2"/>
</dbReference>